<name>A0A3R7L7J2_9BURK</name>
<keyword evidence="3" id="KW-0812">Transmembrane</keyword>
<evidence type="ECO:0000256" key="1">
    <source>
        <dbReference type="ARBA" id="ARBA00012528"/>
    </source>
</evidence>
<dbReference type="GO" id="GO:0005886">
    <property type="term" value="C:plasma membrane"/>
    <property type="evidence" value="ECO:0007669"/>
    <property type="project" value="TreeGrafter"/>
</dbReference>
<accession>A0A3R7L7J2</accession>
<dbReference type="CDD" id="cd01949">
    <property type="entry name" value="GGDEF"/>
    <property type="match status" value="1"/>
</dbReference>
<dbReference type="PANTHER" id="PTHR45138">
    <property type="entry name" value="REGULATORY COMPONENTS OF SENSORY TRANSDUCTION SYSTEM"/>
    <property type="match status" value="1"/>
</dbReference>
<gene>
    <name evidence="5" type="ORF">BCY88_09095</name>
</gene>
<feature type="domain" description="GGDEF" evidence="4">
    <location>
        <begin position="237"/>
        <end position="362"/>
    </location>
</feature>
<dbReference type="InterPro" id="IPR000160">
    <property type="entry name" value="GGDEF_dom"/>
</dbReference>
<organism evidence="5 6">
    <name type="scientific">Paraburkholderia fungorum</name>
    <dbReference type="NCBI Taxonomy" id="134537"/>
    <lineage>
        <taxon>Bacteria</taxon>
        <taxon>Pseudomonadati</taxon>
        <taxon>Pseudomonadota</taxon>
        <taxon>Betaproteobacteria</taxon>
        <taxon>Burkholderiales</taxon>
        <taxon>Burkholderiaceae</taxon>
        <taxon>Paraburkholderia</taxon>
    </lineage>
</organism>
<dbReference type="InterPro" id="IPR050469">
    <property type="entry name" value="Diguanylate_Cyclase"/>
</dbReference>
<evidence type="ECO:0000259" key="4">
    <source>
        <dbReference type="PROSITE" id="PS50887"/>
    </source>
</evidence>
<evidence type="ECO:0000256" key="3">
    <source>
        <dbReference type="SAM" id="Phobius"/>
    </source>
</evidence>
<protein>
    <recommendedName>
        <fullName evidence="1">diguanylate cyclase</fullName>
        <ecNumber evidence="1">2.7.7.65</ecNumber>
    </recommendedName>
</protein>
<sequence length="362" mass="40692">MYKDLDMQLMHKIRSLERDVIFRDRSERWLFWHHSALNLRHLAVCLGIVGFAAWTLSRIFAQPGPPFDVAETIMAVAGMLIGWTTVYFSRGAVTHSIGCSVFVTALALGLHGDVVRTSNPEFWTIPLGIVITLGMVAVFADYYSYFICNMIVWFIIARNEVDLLLNLQDLNWIIIAISSGITLGFLLNYLFVQERKKVFLVQRELIKLAFKDALTGIDNRRSLMESMQDHHARAATDDFYLLLIDIDDFKRVNDTLGHDVGDQVLVAVAAVIDRCAQMHTFGRLGGEEFGVIFAGEEGAACALAQRLCENVAKSRISTHAVTISIGLSKFYETVSLADIFRTADQGLYEAKRQGKNRYVLIS</sequence>
<dbReference type="Gene3D" id="3.30.70.270">
    <property type="match status" value="1"/>
</dbReference>
<dbReference type="Proteomes" id="UP000283709">
    <property type="component" value="Unassembled WGS sequence"/>
</dbReference>
<dbReference type="PROSITE" id="PS50887">
    <property type="entry name" value="GGDEF"/>
    <property type="match status" value="1"/>
</dbReference>
<reference evidence="5 6" key="1">
    <citation type="submission" date="2016-07" db="EMBL/GenBank/DDBJ databases">
        <title>Genome analysis of Burkholderia fungorum ES3-20.</title>
        <authorList>
            <person name="Xu D."/>
            <person name="Yao R."/>
            <person name="Zheng S."/>
        </authorList>
    </citation>
    <scope>NUCLEOTIDE SEQUENCE [LARGE SCALE GENOMIC DNA]</scope>
    <source>
        <strain evidence="5 6">ES3-20</strain>
    </source>
</reference>
<dbReference type="PANTHER" id="PTHR45138:SF9">
    <property type="entry name" value="DIGUANYLATE CYCLASE DGCM-RELATED"/>
    <property type="match status" value="1"/>
</dbReference>
<dbReference type="SMART" id="SM00267">
    <property type="entry name" value="GGDEF"/>
    <property type="match status" value="1"/>
</dbReference>
<dbReference type="GO" id="GO:0043709">
    <property type="term" value="P:cell adhesion involved in single-species biofilm formation"/>
    <property type="evidence" value="ECO:0007669"/>
    <property type="project" value="TreeGrafter"/>
</dbReference>
<keyword evidence="3" id="KW-0472">Membrane</keyword>
<feature type="transmembrane region" description="Helical" evidence="3">
    <location>
        <begin position="170"/>
        <end position="192"/>
    </location>
</feature>
<dbReference type="AlphaFoldDB" id="A0A3R7L7J2"/>
<feature type="transmembrane region" description="Helical" evidence="3">
    <location>
        <begin position="92"/>
        <end position="110"/>
    </location>
</feature>
<dbReference type="InterPro" id="IPR043128">
    <property type="entry name" value="Rev_trsase/Diguanyl_cyclase"/>
</dbReference>
<dbReference type="NCBIfam" id="TIGR00254">
    <property type="entry name" value="GGDEF"/>
    <property type="match status" value="1"/>
</dbReference>
<comment type="caution">
    <text evidence="5">The sequence shown here is derived from an EMBL/GenBank/DDBJ whole genome shotgun (WGS) entry which is preliminary data.</text>
</comment>
<evidence type="ECO:0000313" key="5">
    <source>
        <dbReference type="EMBL" id="RKF35780.1"/>
    </source>
</evidence>
<comment type="catalytic activity">
    <reaction evidence="2">
        <text>2 GTP = 3',3'-c-di-GMP + 2 diphosphate</text>
        <dbReference type="Rhea" id="RHEA:24898"/>
        <dbReference type="ChEBI" id="CHEBI:33019"/>
        <dbReference type="ChEBI" id="CHEBI:37565"/>
        <dbReference type="ChEBI" id="CHEBI:58805"/>
        <dbReference type="EC" id="2.7.7.65"/>
    </reaction>
</comment>
<feature type="transmembrane region" description="Helical" evidence="3">
    <location>
        <begin position="39"/>
        <end position="57"/>
    </location>
</feature>
<dbReference type="SUPFAM" id="SSF55073">
    <property type="entry name" value="Nucleotide cyclase"/>
    <property type="match status" value="1"/>
</dbReference>
<dbReference type="GO" id="GO:1902201">
    <property type="term" value="P:negative regulation of bacterial-type flagellum-dependent cell motility"/>
    <property type="evidence" value="ECO:0007669"/>
    <property type="project" value="TreeGrafter"/>
</dbReference>
<feature type="transmembrane region" description="Helical" evidence="3">
    <location>
        <begin position="122"/>
        <end position="155"/>
    </location>
</feature>
<dbReference type="FunFam" id="3.30.70.270:FF:000001">
    <property type="entry name" value="Diguanylate cyclase domain protein"/>
    <property type="match status" value="1"/>
</dbReference>
<dbReference type="GO" id="GO:0052621">
    <property type="term" value="F:diguanylate cyclase activity"/>
    <property type="evidence" value="ECO:0007669"/>
    <property type="project" value="UniProtKB-EC"/>
</dbReference>
<evidence type="ECO:0000256" key="2">
    <source>
        <dbReference type="ARBA" id="ARBA00034247"/>
    </source>
</evidence>
<proteinExistence type="predicted"/>
<dbReference type="InterPro" id="IPR029787">
    <property type="entry name" value="Nucleotide_cyclase"/>
</dbReference>
<dbReference type="EMBL" id="MCAS01000045">
    <property type="protein sequence ID" value="RKF35780.1"/>
    <property type="molecule type" value="Genomic_DNA"/>
</dbReference>
<feature type="transmembrane region" description="Helical" evidence="3">
    <location>
        <begin position="69"/>
        <end position="86"/>
    </location>
</feature>
<dbReference type="EC" id="2.7.7.65" evidence="1"/>
<dbReference type="Pfam" id="PF00990">
    <property type="entry name" value="GGDEF"/>
    <property type="match status" value="1"/>
</dbReference>
<keyword evidence="3" id="KW-1133">Transmembrane helix</keyword>
<evidence type="ECO:0000313" key="6">
    <source>
        <dbReference type="Proteomes" id="UP000283709"/>
    </source>
</evidence>